<dbReference type="EMBL" id="JBHSXS010000012">
    <property type="protein sequence ID" value="MFC6882228.1"/>
    <property type="molecule type" value="Genomic_DNA"/>
</dbReference>
<evidence type="ECO:0000256" key="1">
    <source>
        <dbReference type="ARBA" id="ARBA00023125"/>
    </source>
</evidence>
<dbReference type="PANTHER" id="PTHR48111:SF36">
    <property type="entry name" value="TRANSCRIPTIONAL REGULATORY PROTEIN CUTR"/>
    <property type="match status" value="1"/>
</dbReference>
<reference evidence="7" key="1">
    <citation type="journal article" date="2019" name="Int. J. Syst. Evol. Microbiol.">
        <title>The Global Catalogue of Microorganisms (GCM) 10K type strain sequencing project: providing services to taxonomists for standard genome sequencing and annotation.</title>
        <authorList>
            <consortium name="The Broad Institute Genomics Platform"/>
            <consortium name="The Broad Institute Genome Sequencing Center for Infectious Disease"/>
            <person name="Wu L."/>
            <person name="Ma J."/>
        </authorList>
    </citation>
    <scope>NUCLEOTIDE SEQUENCE [LARGE SCALE GENOMIC DNA]</scope>
    <source>
        <strain evidence="7">JCM 3369</strain>
    </source>
</reference>
<name>A0ABW2CKC1_9ACTN</name>
<dbReference type="PROSITE" id="PS50110">
    <property type="entry name" value="RESPONSE_REGULATORY"/>
    <property type="match status" value="1"/>
</dbReference>
<evidence type="ECO:0000259" key="5">
    <source>
        <dbReference type="PROSITE" id="PS51755"/>
    </source>
</evidence>
<keyword evidence="1 3" id="KW-0238">DNA-binding</keyword>
<accession>A0ABW2CKC1</accession>
<dbReference type="SMART" id="SM00448">
    <property type="entry name" value="REC"/>
    <property type="match status" value="1"/>
</dbReference>
<dbReference type="Gene3D" id="3.40.50.2300">
    <property type="match status" value="1"/>
</dbReference>
<comment type="caution">
    <text evidence="6">The sequence shown here is derived from an EMBL/GenBank/DDBJ whole genome shotgun (WGS) entry which is preliminary data.</text>
</comment>
<dbReference type="Gene3D" id="6.10.250.690">
    <property type="match status" value="1"/>
</dbReference>
<evidence type="ECO:0000256" key="3">
    <source>
        <dbReference type="PROSITE-ProRule" id="PRU01091"/>
    </source>
</evidence>
<feature type="modified residue" description="4-aspartylphosphate" evidence="2">
    <location>
        <position position="51"/>
    </location>
</feature>
<dbReference type="Gene3D" id="1.10.10.10">
    <property type="entry name" value="Winged helix-like DNA-binding domain superfamily/Winged helix DNA-binding domain"/>
    <property type="match status" value="1"/>
</dbReference>
<dbReference type="CDD" id="cd00383">
    <property type="entry name" value="trans_reg_C"/>
    <property type="match status" value="1"/>
</dbReference>
<feature type="domain" description="OmpR/PhoB-type" evidence="5">
    <location>
        <begin position="124"/>
        <end position="219"/>
    </location>
</feature>
<evidence type="ECO:0000259" key="4">
    <source>
        <dbReference type="PROSITE" id="PS50110"/>
    </source>
</evidence>
<evidence type="ECO:0000313" key="6">
    <source>
        <dbReference type="EMBL" id="MFC6882228.1"/>
    </source>
</evidence>
<dbReference type="PROSITE" id="PS51755">
    <property type="entry name" value="OMPR_PHOB"/>
    <property type="match status" value="1"/>
</dbReference>
<dbReference type="RefSeq" id="WP_160822686.1">
    <property type="nucleotide sequence ID" value="NZ_JBHSXS010000012.1"/>
</dbReference>
<dbReference type="PANTHER" id="PTHR48111">
    <property type="entry name" value="REGULATOR OF RPOS"/>
    <property type="match status" value="1"/>
</dbReference>
<dbReference type="InterPro" id="IPR001867">
    <property type="entry name" value="OmpR/PhoB-type_DNA-bd"/>
</dbReference>
<keyword evidence="7" id="KW-1185">Reference proteome</keyword>
<evidence type="ECO:0000313" key="7">
    <source>
        <dbReference type="Proteomes" id="UP001596380"/>
    </source>
</evidence>
<dbReference type="InterPro" id="IPR011006">
    <property type="entry name" value="CheY-like_superfamily"/>
</dbReference>
<dbReference type="Proteomes" id="UP001596380">
    <property type="component" value="Unassembled WGS sequence"/>
</dbReference>
<dbReference type="InterPro" id="IPR039420">
    <property type="entry name" value="WalR-like"/>
</dbReference>
<protein>
    <submittedName>
        <fullName evidence="6">Response regulator transcription factor</fullName>
    </submittedName>
</protein>
<sequence length="221" mass="24091">MRVLLVEDESYLAELVADGLRGQAIATDVAHDGAEALRRFEAMDYDVLVLDRDLPEVHGDEVCRRVAGSGRLTRILMLTASGTVRDRVEGLGLGADDYLPKPFSFEELVARVLALGRRARPALPPVLERAGVAVDVARRRASRDGRRLDLSRKEFAVLEALMRADGAVLGTDELIEQIWEEHITYNSNAVRVTVSKLRAKLGPPAVVETVSGSGYRMGAGS</sequence>
<evidence type="ECO:0000256" key="2">
    <source>
        <dbReference type="PROSITE-ProRule" id="PRU00169"/>
    </source>
</evidence>
<dbReference type="Pfam" id="PF00072">
    <property type="entry name" value="Response_reg"/>
    <property type="match status" value="1"/>
</dbReference>
<feature type="domain" description="Response regulatory" evidence="4">
    <location>
        <begin position="2"/>
        <end position="116"/>
    </location>
</feature>
<dbReference type="InterPro" id="IPR036388">
    <property type="entry name" value="WH-like_DNA-bd_sf"/>
</dbReference>
<feature type="DNA-binding region" description="OmpR/PhoB-type" evidence="3">
    <location>
        <begin position="124"/>
        <end position="219"/>
    </location>
</feature>
<dbReference type="SMART" id="SM00862">
    <property type="entry name" value="Trans_reg_C"/>
    <property type="match status" value="1"/>
</dbReference>
<gene>
    <name evidence="6" type="ORF">ACFQKB_20915</name>
</gene>
<keyword evidence="2" id="KW-0597">Phosphoprotein</keyword>
<dbReference type="SUPFAM" id="SSF52172">
    <property type="entry name" value="CheY-like"/>
    <property type="match status" value="1"/>
</dbReference>
<dbReference type="InterPro" id="IPR001789">
    <property type="entry name" value="Sig_transdc_resp-reg_receiver"/>
</dbReference>
<proteinExistence type="predicted"/>
<organism evidence="6 7">
    <name type="scientific">Actinomadura yumaensis</name>
    <dbReference type="NCBI Taxonomy" id="111807"/>
    <lineage>
        <taxon>Bacteria</taxon>
        <taxon>Bacillati</taxon>
        <taxon>Actinomycetota</taxon>
        <taxon>Actinomycetes</taxon>
        <taxon>Streptosporangiales</taxon>
        <taxon>Thermomonosporaceae</taxon>
        <taxon>Actinomadura</taxon>
    </lineage>
</organism>
<dbReference type="Pfam" id="PF00486">
    <property type="entry name" value="Trans_reg_C"/>
    <property type="match status" value="1"/>
</dbReference>